<evidence type="ECO:0000256" key="1">
    <source>
        <dbReference type="SAM" id="MobiDB-lite"/>
    </source>
</evidence>
<name>A0ABW0V9M6_9ACTN</name>
<proteinExistence type="predicted"/>
<comment type="caution">
    <text evidence="2">The sequence shown here is derived from an EMBL/GenBank/DDBJ whole genome shotgun (WGS) entry which is preliminary data.</text>
</comment>
<gene>
    <name evidence="2" type="ORF">ACFPZF_13145</name>
</gene>
<feature type="region of interest" description="Disordered" evidence="1">
    <location>
        <begin position="47"/>
        <end position="71"/>
    </location>
</feature>
<evidence type="ECO:0000313" key="2">
    <source>
        <dbReference type="EMBL" id="MFC5642291.1"/>
    </source>
</evidence>
<sequence length="148" mass="15745">MLSRGGSASGVPGGTPVVLGDVDLFGYPAAEVLEALGDQLPPELEIRPGDGRNHLTSVTLHATPPTPPDGRRARAAAEAAEVERALVELEPMWTTERDQWQLQEAAGGHLPVRRSHPQTVLLICNENVARRVTAAMLAAGVEVVPEQH</sequence>
<reference evidence="3" key="1">
    <citation type="journal article" date="2019" name="Int. J. Syst. Evol. Microbiol.">
        <title>The Global Catalogue of Microorganisms (GCM) 10K type strain sequencing project: providing services to taxonomists for standard genome sequencing and annotation.</title>
        <authorList>
            <consortium name="The Broad Institute Genomics Platform"/>
            <consortium name="The Broad Institute Genome Sequencing Center for Infectious Disease"/>
            <person name="Wu L."/>
            <person name="Ma J."/>
        </authorList>
    </citation>
    <scope>NUCLEOTIDE SEQUENCE [LARGE SCALE GENOMIC DNA]</scope>
    <source>
        <strain evidence="3">CGMCC 4.1622</strain>
    </source>
</reference>
<dbReference type="Proteomes" id="UP001596066">
    <property type="component" value="Unassembled WGS sequence"/>
</dbReference>
<keyword evidence="3" id="KW-1185">Reference proteome</keyword>
<accession>A0ABW0V9M6</accession>
<evidence type="ECO:0000313" key="3">
    <source>
        <dbReference type="Proteomes" id="UP001596066"/>
    </source>
</evidence>
<organism evidence="2 3">
    <name type="scientific">Kitasatospora cinereorecta</name>
    <dbReference type="NCBI Taxonomy" id="285560"/>
    <lineage>
        <taxon>Bacteria</taxon>
        <taxon>Bacillati</taxon>
        <taxon>Actinomycetota</taxon>
        <taxon>Actinomycetes</taxon>
        <taxon>Kitasatosporales</taxon>
        <taxon>Streptomycetaceae</taxon>
        <taxon>Kitasatospora</taxon>
    </lineage>
</organism>
<dbReference type="EMBL" id="JBHSOC010000018">
    <property type="protein sequence ID" value="MFC5642291.1"/>
    <property type="molecule type" value="Genomic_DNA"/>
</dbReference>
<dbReference type="RefSeq" id="WP_380231135.1">
    <property type="nucleotide sequence ID" value="NZ_JBHSOC010000018.1"/>
</dbReference>
<protein>
    <submittedName>
        <fullName evidence="2">Uncharacterized protein</fullName>
    </submittedName>
</protein>